<sequence>MTDNTRPEKSNRSLIIALIVLGLTVIALAIALVVSHLSAQSSPSSPTTPAAPSTTADSGKKSGAVPDELGPVDPKLKEVVESLWRRDEHDPMAEGKVDAGVVVQIYYDFRCGYCAKAAVETEPGLQRHIEDGTVRVEYHNLPILGEDSVLLAQGSVAAAKQGKFIEYHRYVFDKQVAQQPVEATEDGLAGVAKEIGVSDLAKFRADLTSEETRSAVTSARERATDQLGITGTPAFIVGYSYVPGFVPTETMDKIIAAELARPAR</sequence>
<proteinExistence type="inferred from homology"/>
<feature type="compositionally biased region" description="Low complexity" evidence="6">
    <location>
        <begin position="39"/>
        <end position="56"/>
    </location>
</feature>
<protein>
    <recommendedName>
        <fullName evidence="8">Thioredoxin-like fold domain-containing protein</fullName>
    </recommendedName>
</protein>
<evidence type="ECO:0000256" key="3">
    <source>
        <dbReference type="ARBA" id="ARBA00023002"/>
    </source>
</evidence>
<evidence type="ECO:0000256" key="7">
    <source>
        <dbReference type="SAM" id="Phobius"/>
    </source>
</evidence>
<keyword evidence="7" id="KW-0812">Transmembrane</keyword>
<evidence type="ECO:0000259" key="8">
    <source>
        <dbReference type="Pfam" id="PF13462"/>
    </source>
</evidence>
<accession>A0A380MDT7</accession>
<keyword evidence="5" id="KW-0676">Redox-active center</keyword>
<feature type="transmembrane region" description="Helical" evidence="7">
    <location>
        <begin position="12"/>
        <end position="34"/>
    </location>
</feature>
<dbReference type="PANTHER" id="PTHR13887">
    <property type="entry name" value="GLUTATHIONE S-TRANSFERASE KAPPA"/>
    <property type="match status" value="1"/>
</dbReference>
<keyword evidence="7" id="KW-0472">Membrane</keyword>
<keyword evidence="2" id="KW-0732">Signal</keyword>
<organism evidence="9 10">
    <name type="scientific">Trueperella pyogenes</name>
    <dbReference type="NCBI Taxonomy" id="1661"/>
    <lineage>
        <taxon>Bacteria</taxon>
        <taxon>Bacillati</taxon>
        <taxon>Actinomycetota</taxon>
        <taxon>Actinomycetes</taxon>
        <taxon>Actinomycetales</taxon>
        <taxon>Actinomycetaceae</taxon>
        <taxon>Trueperella</taxon>
    </lineage>
</organism>
<comment type="similarity">
    <text evidence="1">Belongs to the thioredoxin family. DsbA subfamily.</text>
</comment>
<dbReference type="EMBL" id="CP033905">
    <property type="protein sequence ID" value="AZR07046.1"/>
    <property type="molecule type" value="Genomic_DNA"/>
</dbReference>
<name>A0A380MDT7_9ACTO</name>
<dbReference type="GO" id="GO:0016491">
    <property type="term" value="F:oxidoreductase activity"/>
    <property type="evidence" value="ECO:0007669"/>
    <property type="project" value="UniProtKB-KW"/>
</dbReference>
<evidence type="ECO:0000256" key="1">
    <source>
        <dbReference type="ARBA" id="ARBA00005791"/>
    </source>
</evidence>
<evidence type="ECO:0000256" key="6">
    <source>
        <dbReference type="SAM" id="MobiDB-lite"/>
    </source>
</evidence>
<dbReference type="GeneID" id="97531102"/>
<keyword evidence="3" id="KW-0560">Oxidoreductase</keyword>
<evidence type="ECO:0000256" key="2">
    <source>
        <dbReference type="ARBA" id="ARBA00022729"/>
    </source>
</evidence>
<dbReference type="InterPro" id="IPR036249">
    <property type="entry name" value="Thioredoxin-like_sf"/>
</dbReference>
<dbReference type="Pfam" id="PF13462">
    <property type="entry name" value="Thioredoxin_4"/>
    <property type="match status" value="1"/>
</dbReference>
<dbReference type="PANTHER" id="PTHR13887:SF14">
    <property type="entry name" value="DISULFIDE BOND FORMATION PROTEIN D"/>
    <property type="match status" value="1"/>
</dbReference>
<keyword evidence="4" id="KW-1015">Disulfide bond</keyword>
<dbReference type="InterPro" id="IPR012336">
    <property type="entry name" value="Thioredoxin-like_fold"/>
</dbReference>
<keyword evidence="7" id="KW-1133">Transmembrane helix</keyword>
<reference evidence="9 10" key="1">
    <citation type="submission" date="2018-11" db="EMBL/GenBank/DDBJ databases">
        <title>Multidrug-resistant genes are associated with an 42-kb island TGI1 carrying a complex class 1 integron in a Trueperella pyogenes.</title>
        <authorList>
            <person name="Dong W."/>
        </authorList>
    </citation>
    <scope>NUCLEOTIDE SEQUENCE [LARGE SCALE GENOMIC DNA]</scope>
    <source>
        <strain evidence="9 10">TP4</strain>
    </source>
</reference>
<dbReference type="SUPFAM" id="SSF52833">
    <property type="entry name" value="Thioredoxin-like"/>
    <property type="match status" value="1"/>
</dbReference>
<feature type="domain" description="Thioredoxin-like fold" evidence="8">
    <location>
        <begin position="90"/>
        <end position="255"/>
    </location>
</feature>
<evidence type="ECO:0000313" key="10">
    <source>
        <dbReference type="Proteomes" id="UP000275951"/>
    </source>
</evidence>
<evidence type="ECO:0000256" key="4">
    <source>
        <dbReference type="ARBA" id="ARBA00023157"/>
    </source>
</evidence>
<dbReference type="Gene3D" id="3.40.30.10">
    <property type="entry name" value="Glutaredoxin"/>
    <property type="match status" value="1"/>
</dbReference>
<dbReference type="OrthoDB" id="117402at2"/>
<dbReference type="Proteomes" id="UP000275951">
    <property type="component" value="Chromosome"/>
</dbReference>
<gene>
    <name evidence="9" type="ORF">EBQ10_06875</name>
</gene>
<evidence type="ECO:0000313" key="9">
    <source>
        <dbReference type="EMBL" id="AZR07046.1"/>
    </source>
</evidence>
<feature type="region of interest" description="Disordered" evidence="6">
    <location>
        <begin position="39"/>
        <end position="72"/>
    </location>
</feature>
<dbReference type="AlphaFoldDB" id="A0A380MDT7"/>
<dbReference type="RefSeq" id="WP_039661520.1">
    <property type="nucleotide sequence ID" value="NZ_CP012649.1"/>
</dbReference>
<evidence type="ECO:0000256" key="5">
    <source>
        <dbReference type="ARBA" id="ARBA00023284"/>
    </source>
</evidence>